<organism evidence="3 4">
    <name type="scientific">Blyttiomyces helicus</name>
    <dbReference type="NCBI Taxonomy" id="388810"/>
    <lineage>
        <taxon>Eukaryota</taxon>
        <taxon>Fungi</taxon>
        <taxon>Fungi incertae sedis</taxon>
        <taxon>Chytridiomycota</taxon>
        <taxon>Chytridiomycota incertae sedis</taxon>
        <taxon>Chytridiomycetes</taxon>
        <taxon>Chytridiomycetes incertae sedis</taxon>
        <taxon>Blyttiomyces</taxon>
    </lineage>
</organism>
<feature type="transmembrane region" description="Helical" evidence="2">
    <location>
        <begin position="186"/>
        <end position="210"/>
    </location>
</feature>
<reference evidence="4" key="1">
    <citation type="journal article" date="2018" name="Nat. Microbiol.">
        <title>Leveraging single-cell genomics to expand the fungal tree of life.</title>
        <authorList>
            <person name="Ahrendt S.R."/>
            <person name="Quandt C.A."/>
            <person name="Ciobanu D."/>
            <person name="Clum A."/>
            <person name="Salamov A."/>
            <person name="Andreopoulos B."/>
            <person name="Cheng J.F."/>
            <person name="Woyke T."/>
            <person name="Pelin A."/>
            <person name="Henrissat B."/>
            <person name="Reynolds N.K."/>
            <person name="Benny G.L."/>
            <person name="Smith M.E."/>
            <person name="James T.Y."/>
            <person name="Grigoriev I.V."/>
        </authorList>
    </citation>
    <scope>NUCLEOTIDE SEQUENCE [LARGE SCALE GENOMIC DNA]</scope>
</reference>
<protein>
    <submittedName>
        <fullName evidence="3">Uncharacterized protein</fullName>
    </submittedName>
</protein>
<feature type="region of interest" description="Disordered" evidence="1">
    <location>
        <begin position="150"/>
        <end position="172"/>
    </location>
</feature>
<gene>
    <name evidence="3" type="ORF">BDK51DRAFT_50021</name>
</gene>
<accession>A0A4V1IPK4</accession>
<evidence type="ECO:0000256" key="2">
    <source>
        <dbReference type="SAM" id="Phobius"/>
    </source>
</evidence>
<keyword evidence="2" id="KW-1133">Transmembrane helix</keyword>
<dbReference type="Proteomes" id="UP000269721">
    <property type="component" value="Unassembled WGS sequence"/>
</dbReference>
<evidence type="ECO:0000313" key="3">
    <source>
        <dbReference type="EMBL" id="RKO83367.1"/>
    </source>
</evidence>
<keyword evidence="2" id="KW-0812">Transmembrane</keyword>
<name>A0A4V1IPK4_9FUNG</name>
<evidence type="ECO:0000256" key="1">
    <source>
        <dbReference type="SAM" id="MobiDB-lite"/>
    </source>
</evidence>
<evidence type="ECO:0000313" key="4">
    <source>
        <dbReference type="Proteomes" id="UP000269721"/>
    </source>
</evidence>
<sequence>MSVLHLLTTVRILRNVSFFPWCAQERFSSHPIWSHAVSQSPLFRQFQSELLRSIATTPTPANILHNQALPKMNEKVDNLHVSHHQQMTFLRQAHESAFTQMRDEMRGAWKGLNGKVDLRTVVSQLPANGDNRLVMKNAAEILEYAARGARATANAPSSPGDQPRSSRDRPPVALCSAAHDRAPGRALLALLALGCALLALLALGCAPLALRAPNRAPLALLAPGRAPLASYLGEPAGAHRSSIRMGWNAEVSSNLSV</sequence>
<dbReference type="EMBL" id="ML001316">
    <property type="protein sequence ID" value="RKO83367.1"/>
    <property type="molecule type" value="Genomic_DNA"/>
</dbReference>
<keyword evidence="2" id="KW-0472">Membrane</keyword>
<keyword evidence="4" id="KW-1185">Reference proteome</keyword>
<proteinExistence type="predicted"/>
<dbReference type="AlphaFoldDB" id="A0A4V1IPK4"/>